<name>A0A7N2N9Z7_QUELO</name>
<sequence length="164" mass="19139">MDDSCVVCAETLLWVAYGSCGHREVCSTCVIRLRFICDDRRCCLCKSESNIIFVTKALGDYTRMINDFSVFPADPIEGQVGQYWYHEGTQAYFDDMDHYKMIKAMCRLSCIVCDKKNEQRNEGSKRRAGFKNIEQLRGHLFHQHRLFMCSLCLEGRKVRYVCMK</sequence>
<dbReference type="Pfam" id="PF25447">
    <property type="entry name" value="RING_ZNF598"/>
    <property type="match status" value="1"/>
</dbReference>
<proteinExistence type="predicted"/>
<reference evidence="3" key="1">
    <citation type="submission" date="2021-01" db="UniProtKB">
        <authorList>
            <consortium name="EnsemblPlants"/>
        </authorList>
    </citation>
    <scope>IDENTIFICATION</scope>
</reference>
<keyword evidence="1" id="KW-0862">Zinc</keyword>
<keyword evidence="1" id="KW-0863">Zinc-finger</keyword>
<feature type="domain" description="RING-type" evidence="2">
    <location>
        <begin position="5"/>
        <end position="46"/>
    </location>
</feature>
<dbReference type="KEGG" id="qlo:115973657"/>
<dbReference type="GO" id="GO:0008270">
    <property type="term" value="F:zinc ion binding"/>
    <property type="evidence" value="ECO:0007669"/>
    <property type="project" value="UniProtKB-KW"/>
</dbReference>
<dbReference type="GeneID" id="115973657"/>
<dbReference type="GO" id="GO:0016567">
    <property type="term" value="P:protein ubiquitination"/>
    <property type="evidence" value="ECO:0007669"/>
    <property type="project" value="TreeGrafter"/>
</dbReference>
<accession>A0A7N2N9Z7</accession>
<evidence type="ECO:0000313" key="4">
    <source>
        <dbReference type="Proteomes" id="UP000594261"/>
    </source>
</evidence>
<dbReference type="PANTHER" id="PTHR22938:SF19">
    <property type="entry name" value="RING-TYPE E3 UBIQUITIN TRANSFERASE"/>
    <property type="match status" value="1"/>
</dbReference>
<dbReference type="InParanoid" id="A0A7N2N9Z7"/>
<keyword evidence="4" id="KW-1185">Reference proteome</keyword>
<evidence type="ECO:0000256" key="1">
    <source>
        <dbReference type="PROSITE-ProRule" id="PRU00175"/>
    </source>
</evidence>
<keyword evidence="1" id="KW-0479">Metal-binding</keyword>
<organism evidence="3 4">
    <name type="scientific">Quercus lobata</name>
    <name type="common">Valley oak</name>
    <dbReference type="NCBI Taxonomy" id="97700"/>
    <lineage>
        <taxon>Eukaryota</taxon>
        <taxon>Viridiplantae</taxon>
        <taxon>Streptophyta</taxon>
        <taxon>Embryophyta</taxon>
        <taxon>Tracheophyta</taxon>
        <taxon>Spermatophyta</taxon>
        <taxon>Magnoliopsida</taxon>
        <taxon>eudicotyledons</taxon>
        <taxon>Gunneridae</taxon>
        <taxon>Pentapetalae</taxon>
        <taxon>rosids</taxon>
        <taxon>fabids</taxon>
        <taxon>Fagales</taxon>
        <taxon>Fagaceae</taxon>
        <taxon>Quercus</taxon>
    </lineage>
</organism>
<dbReference type="OrthoDB" id="3838338at2759"/>
<dbReference type="Gramene" id="QL93p2005_0002:mrna">
    <property type="protein sequence ID" value="QL93p2005_0002:mrna"/>
    <property type="gene ID" value="QL93p2005_0002"/>
</dbReference>
<evidence type="ECO:0000259" key="2">
    <source>
        <dbReference type="PROSITE" id="PS50089"/>
    </source>
</evidence>
<dbReference type="RefSeq" id="XP_030949775.1">
    <property type="nucleotide sequence ID" value="XM_031093915.1"/>
</dbReference>
<dbReference type="Proteomes" id="UP000594261">
    <property type="component" value="Unassembled WGS sequence"/>
</dbReference>
<dbReference type="EnsemblPlants" id="QL93p2005_0002:mrna">
    <property type="protein sequence ID" value="QL93p2005_0002:mrna"/>
    <property type="gene ID" value="QL93p2005_0002"/>
</dbReference>
<dbReference type="GO" id="GO:0072344">
    <property type="term" value="P:rescue of stalled ribosome"/>
    <property type="evidence" value="ECO:0007669"/>
    <property type="project" value="InterPro"/>
</dbReference>
<evidence type="ECO:0000313" key="3">
    <source>
        <dbReference type="EnsemblPlants" id="QL93p2005_0002:mrna"/>
    </source>
</evidence>
<dbReference type="InterPro" id="IPR044288">
    <property type="entry name" value="ZNF598/HEL2"/>
</dbReference>
<dbReference type="InterPro" id="IPR001841">
    <property type="entry name" value="Znf_RING"/>
</dbReference>
<dbReference type="PANTHER" id="PTHR22938">
    <property type="entry name" value="ZINC FINGER PROTEIN 598"/>
    <property type="match status" value="1"/>
</dbReference>
<dbReference type="GO" id="GO:0043022">
    <property type="term" value="F:ribosome binding"/>
    <property type="evidence" value="ECO:0007669"/>
    <property type="project" value="TreeGrafter"/>
</dbReference>
<dbReference type="AlphaFoldDB" id="A0A7N2N9Z7"/>
<protein>
    <recommendedName>
        <fullName evidence="2">RING-type domain-containing protein</fullName>
    </recommendedName>
</protein>
<dbReference type="PROSITE" id="PS50089">
    <property type="entry name" value="ZF_RING_2"/>
    <property type="match status" value="1"/>
</dbReference>
<dbReference type="OMA" id="MCILCLE"/>
<gene>
    <name evidence="3" type="primary">LOC115973657</name>
</gene>
<dbReference type="GO" id="GO:0061630">
    <property type="term" value="F:ubiquitin protein ligase activity"/>
    <property type="evidence" value="ECO:0007669"/>
    <property type="project" value="InterPro"/>
</dbReference>